<protein>
    <recommendedName>
        <fullName evidence="6">Large ribosomal subunit protein mL43</fullName>
    </recommendedName>
</protein>
<evidence type="ECO:0000259" key="7">
    <source>
        <dbReference type="SMART" id="SM00916"/>
    </source>
</evidence>
<dbReference type="PANTHER" id="PTHR21396">
    <property type="entry name" value="39S RIBOSOMAL PROTEIN L43"/>
    <property type="match status" value="1"/>
</dbReference>
<evidence type="ECO:0000256" key="2">
    <source>
        <dbReference type="ARBA" id="ARBA00006073"/>
    </source>
</evidence>
<feature type="domain" description="Ribosomal protein/NADH dehydrogenase" evidence="7">
    <location>
        <begin position="40"/>
        <end position="113"/>
    </location>
</feature>
<evidence type="ECO:0000256" key="3">
    <source>
        <dbReference type="ARBA" id="ARBA00022980"/>
    </source>
</evidence>
<dbReference type="Proteomes" id="UP000054248">
    <property type="component" value="Unassembled WGS sequence"/>
</dbReference>
<evidence type="ECO:0000256" key="1">
    <source>
        <dbReference type="ARBA" id="ARBA00004173"/>
    </source>
</evidence>
<dbReference type="HOGENOM" id="CLU_117700_1_0_1"/>
<keyword evidence="3" id="KW-0689">Ribosomal protein</keyword>
<dbReference type="GO" id="GO:0003735">
    <property type="term" value="F:structural constituent of ribosome"/>
    <property type="evidence" value="ECO:0007669"/>
    <property type="project" value="InterPro"/>
</dbReference>
<evidence type="ECO:0000256" key="6">
    <source>
        <dbReference type="ARBA" id="ARBA00035188"/>
    </source>
</evidence>
<evidence type="ECO:0000256" key="4">
    <source>
        <dbReference type="ARBA" id="ARBA00023128"/>
    </source>
</evidence>
<keyword evidence="9" id="KW-1185">Reference proteome</keyword>
<dbReference type="SUPFAM" id="SSF52833">
    <property type="entry name" value="Thioredoxin-like"/>
    <property type="match status" value="1"/>
</dbReference>
<dbReference type="AlphaFoldDB" id="A0A0C3LXR0"/>
<dbReference type="GO" id="GO:0005762">
    <property type="term" value="C:mitochondrial large ribosomal subunit"/>
    <property type="evidence" value="ECO:0007669"/>
    <property type="project" value="TreeGrafter"/>
</dbReference>
<dbReference type="PANTHER" id="PTHR21396:SF2">
    <property type="entry name" value="LARGE RIBOSOMAL SUBUNIT PROTEIN ML43"/>
    <property type="match status" value="1"/>
</dbReference>
<keyword evidence="4" id="KW-0496">Mitochondrion</keyword>
<name>A0A0C3LXR0_9AGAM</name>
<evidence type="ECO:0000313" key="9">
    <source>
        <dbReference type="Proteomes" id="UP000054248"/>
    </source>
</evidence>
<evidence type="ECO:0000256" key="5">
    <source>
        <dbReference type="ARBA" id="ARBA00023274"/>
    </source>
</evidence>
<comment type="similarity">
    <text evidence="2">Belongs to the mitochondrion-specific ribosomal protein mL43 family.</text>
</comment>
<dbReference type="SMART" id="SM00916">
    <property type="entry name" value="L51_S25_CI-B8"/>
    <property type="match status" value="1"/>
</dbReference>
<keyword evidence="5" id="KW-0687">Ribonucleoprotein</keyword>
<dbReference type="STRING" id="1051891.A0A0C3LXR0"/>
<dbReference type="InterPro" id="IPR036249">
    <property type="entry name" value="Thioredoxin-like_sf"/>
</dbReference>
<reference evidence="9" key="2">
    <citation type="submission" date="2015-01" db="EMBL/GenBank/DDBJ databases">
        <title>Evolutionary Origins and Diversification of the Mycorrhizal Mutualists.</title>
        <authorList>
            <consortium name="DOE Joint Genome Institute"/>
            <consortium name="Mycorrhizal Genomics Consortium"/>
            <person name="Kohler A."/>
            <person name="Kuo A."/>
            <person name="Nagy L.G."/>
            <person name="Floudas D."/>
            <person name="Copeland A."/>
            <person name="Barry K.W."/>
            <person name="Cichocki N."/>
            <person name="Veneault-Fourrey C."/>
            <person name="LaButti K."/>
            <person name="Lindquist E.A."/>
            <person name="Lipzen A."/>
            <person name="Lundell T."/>
            <person name="Morin E."/>
            <person name="Murat C."/>
            <person name="Riley R."/>
            <person name="Ohm R."/>
            <person name="Sun H."/>
            <person name="Tunlid A."/>
            <person name="Henrissat B."/>
            <person name="Grigoriev I.V."/>
            <person name="Hibbett D.S."/>
            <person name="Martin F."/>
        </authorList>
    </citation>
    <scope>NUCLEOTIDE SEQUENCE [LARGE SCALE GENOMIC DNA]</scope>
    <source>
        <strain evidence="9">MUT 4182</strain>
    </source>
</reference>
<dbReference type="GO" id="GO:0032543">
    <property type="term" value="P:mitochondrial translation"/>
    <property type="evidence" value="ECO:0007669"/>
    <property type="project" value="InterPro"/>
</dbReference>
<accession>A0A0C3LXR0</accession>
<dbReference type="Pfam" id="PF05047">
    <property type="entry name" value="L51_S25_CI-B8"/>
    <property type="match status" value="1"/>
</dbReference>
<sequence length="147" mass="16572">MPAIAPVTPPILRAALRSKGANGHAAFVPQVRKLVFEYCDVRHSSGPLRNYLLDNAEKLAAKNPHVEIVVKQRPQRQPIVRGFYMNDRTKVIGLNKYDEATLKEKVQLLLDSSGAKIKSLKRRTVESRTESPRGIWSGLHVHEPFKI</sequence>
<gene>
    <name evidence="8" type="ORF">M407DRAFT_243817</name>
</gene>
<dbReference type="OrthoDB" id="88at2759"/>
<dbReference type="Gene3D" id="3.40.30.10">
    <property type="entry name" value="Glutaredoxin"/>
    <property type="match status" value="1"/>
</dbReference>
<organism evidence="8 9">
    <name type="scientific">Tulasnella calospora MUT 4182</name>
    <dbReference type="NCBI Taxonomy" id="1051891"/>
    <lineage>
        <taxon>Eukaryota</taxon>
        <taxon>Fungi</taxon>
        <taxon>Dikarya</taxon>
        <taxon>Basidiomycota</taxon>
        <taxon>Agaricomycotina</taxon>
        <taxon>Agaricomycetes</taxon>
        <taxon>Cantharellales</taxon>
        <taxon>Tulasnellaceae</taxon>
        <taxon>Tulasnella</taxon>
    </lineage>
</organism>
<dbReference type="EMBL" id="KN823027">
    <property type="protein sequence ID" value="KIO26267.1"/>
    <property type="molecule type" value="Genomic_DNA"/>
</dbReference>
<reference evidence="8 9" key="1">
    <citation type="submission" date="2014-04" db="EMBL/GenBank/DDBJ databases">
        <authorList>
            <consortium name="DOE Joint Genome Institute"/>
            <person name="Kuo A."/>
            <person name="Girlanda M."/>
            <person name="Perotto S."/>
            <person name="Kohler A."/>
            <person name="Nagy L.G."/>
            <person name="Floudas D."/>
            <person name="Copeland A."/>
            <person name="Barry K.W."/>
            <person name="Cichocki N."/>
            <person name="Veneault-Fourrey C."/>
            <person name="LaButti K."/>
            <person name="Lindquist E.A."/>
            <person name="Lipzen A."/>
            <person name="Lundell T."/>
            <person name="Morin E."/>
            <person name="Murat C."/>
            <person name="Sun H."/>
            <person name="Tunlid A."/>
            <person name="Henrissat B."/>
            <person name="Grigoriev I.V."/>
            <person name="Hibbett D.S."/>
            <person name="Martin F."/>
            <person name="Nordberg H.P."/>
            <person name="Cantor M.N."/>
            <person name="Hua S.X."/>
        </authorList>
    </citation>
    <scope>NUCLEOTIDE SEQUENCE [LARGE SCALE GENOMIC DNA]</scope>
    <source>
        <strain evidence="8 9">MUT 4182</strain>
    </source>
</reference>
<comment type="subcellular location">
    <subcellularLocation>
        <location evidence="1">Mitochondrion</location>
    </subcellularLocation>
</comment>
<proteinExistence type="inferred from homology"/>
<dbReference type="InterPro" id="IPR039927">
    <property type="entry name" value="Ribosomal_mL43"/>
</dbReference>
<dbReference type="InterPro" id="IPR007741">
    <property type="entry name" value="Ribosomal_mL43/mS25/NADH_DH"/>
</dbReference>
<evidence type="ECO:0000313" key="8">
    <source>
        <dbReference type="EMBL" id="KIO26267.1"/>
    </source>
</evidence>